<proteinExistence type="predicted"/>
<keyword evidence="3" id="KW-1185">Reference proteome</keyword>
<evidence type="ECO:0000256" key="1">
    <source>
        <dbReference type="SAM" id="SignalP"/>
    </source>
</evidence>
<keyword evidence="1" id="KW-0732">Signal</keyword>
<feature type="chain" id="PRO_5046846772" evidence="1">
    <location>
        <begin position="24"/>
        <end position="322"/>
    </location>
</feature>
<comment type="caution">
    <text evidence="2">The sequence shown here is derived from an EMBL/GenBank/DDBJ whole genome shotgun (WGS) entry which is preliminary data.</text>
</comment>
<gene>
    <name evidence="2" type="ORF">ODALV1_LOCUS15242</name>
</gene>
<organism evidence="2 3">
    <name type="scientific">Orchesella dallaii</name>
    <dbReference type="NCBI Taxonomy" id="48710"/>
    <lineage>
        <taxon>Eukaryota</taxon>
        <taxon>Metazoa</taxon>
        <taxon>Ecdysozoa</taxon>
        <taxon>Arthropoda</taxon>
        <taxon>Hexapoda</taxon>
        <taxon>Collembola</taxon>
        <taxon>Entomobryomorpha</taxon>
        <taxon>Entomobryoidea</taxon>
        <taxon>Orchesellidae</taxon>
        <taxon>Orchesellinae</taxon>
        <taxon>Orchesella</taxon>
    </lineage>
</organism>
<accession>A0ABP1QUD4</accession>
<name>A0ABP1QUD4_9HEXA</name>
<protein>
    <submittedName>
        <fullName evidence="2">Uncharacterized protein</fullName>
    </submittedName>
</protein>
<dbReference type="Proteomes" id="UP001642540">
    <property type="component" value="Unassembled WGS sequence"/>
</dbReference>
<sequence>MVGYLYILCALISTNTFITSTSAMDEAAEFDSFKNRICLLNPPFRGDVEFGYRWRNEMDSDEVLELAFVNMAYGLSTDAIAFRHEELGWRKDVIDILTLITKATCTEDIVAEQFLNSAKSLFLHYIRKYDDYKRNTTLVETEEILKIKTDEWTEIMESLKMCATQVEPIAFDTDCDMAVSFVGTNGIVYPIIEEMEQFDLMTSSSQIDWVIETAWWMFSTTYARCYSYFYPNEDIILLFFQKFREDFLDSFATRWMSVGANGVHFPLIFGPYDSTTSAMNTRKCAAAAFSYEGLGDRQLVRPVSVTHDGVQIRNFKIITADS</sequence>
<evidence type="ECO:0000313" key="3">
    <source>
        <dbReference type="Proteomes" id="UP001642540"/>
    </source>
</evidence>
<reference evidence="2 3" key="1">
    <citation type="submission" date="2024-08" db="EMBL/GenBank/DDBJ databases">
        <authorList>
            <person name="Cucini C."/>
            <person name="Frati F."/>
        </authorList>
    </citation>
    <scope>NUCLEOTIDE SEQUENCE [LARGE SCALE GENOMIC DNA]</scope>
</reference>
<feature type="signal peptide" evidence="1">
    <location>
        <begin position="1"/>
        <end position="23"/>
    </location>
</feature>
<dbReference type="EMBL" id="CAXLJM020000046">
    <property type="protein sequence ID" value="CAL8111661.1"/>
    <property type="molecule type" value="Genomic_DNA"/>
</dbReference>
<evidence type="ECO:0000313" key="2">
    <source>
        <dbReference type="EMBL" id="CAL8111661.1"/>
    </source>
</evidence>